<sequence length="331" mass="36241">MKLITIEEHTMHAAVAKASAARTAAVSPGFGASYAPASGLPYSPSAEVLEDLDEGRLAAMDAEDIDMQVLSNLTTQYLPADVAPELVRDVNDRLAAACKRHPDRFAAFASLPTTAAEHAPGELRRAVEGLGFVGTLIHGRTDDEFLSAERFDPILRTAAELRVPIYLHPAPPTRVTAADNYEAGLDEVVATRFATAGWGWHNESGIHFVHLVLSGVFDRYPELQIILGHWGEAVPWYVDRLDEALPRKATGLDRTIGEYVRQNTYYTPSGMFTAPHLRFCTDLLGTDRMIHSVDHPFVSNAGARAFLADSGLPEDAQHDIAHRNAERLLRL</sequence>
<keyword evidence="1" id="KW-0456">Lyase</keyword>
<name>A0AAU1M1P4_9ACTN</name>
<dbReference type="Pfam" id="PF04909">
    <property type="entry name" value="Amidohydro_2"/>
    <property type="match status" value="1"/>
</dbReference>
<reference evidence="3" key="1">
    <citation type="submission" date="2022-10" db="EMBL/GenBank/DDBJ databases">
        <title>The complete genomes of actinobacterial strains from the NBC collection.</title>
        <authorList>
            <person name="Joergensen T.S."/>
            <person name="Alvarez Arevalo M."/>
            <person name="Sterndorff E.B."/>
            <person name="Faurdal D."/>
            <person name="Vuksanovic O."/>
            <person name="Mourched A.-S."/>
            <person name="Charusanti P."/>
            <person name="Shaw S."/>
            <person name="Blin K."/>
            <person name="Weber T."/>
        </authorList>
    </citation>
    <scope>NUCLEOTIDE SEQUENCE</scope>
    <source>
        <strain evidence="3">NBC_00148</strain>
    </source>
</reference>
<dbReference type="PANTHER" id="PTHR21240">
    <property type="entry name" value="2-AMINO-3-CARBOXYLMUCONATE-6-SEMIALDEHYDE DECARBOXYLASE"/>
    <property type="match status" value="1"/>
</dbReference>
<dbReference type="SUPFAM" id="SSF51556">
    <property type="entry name" value="Metallo-dependent hydrolases"/>
    <property type="match status" value="1"/>
</dbReference>
<dbReference type="GO" id="GO:0019748">
    <property type="term" value="P:secondary metabolic process"/>
    <property type="evidence" value="ECO:0007669"/>
    <property type="project" value="TreeGrafter"/>
</dbReference>
<evidence type="ECO:0000313" key="3">
    <source>
        <dbReference type="EMBL" id="WTQ77708.1"/>
    </source>
</evidence>
<evidence type="ECO:0000259" key="2">
    <source>
        <dbReference type="Pfam" id="PF04909"/>
    </source>
</evidence>
<proteinExistence type="predicted"/>
<organism evidence="3">
    <name type="scientific">Streptomyces sp. NBC_00148</name>
    <dbReference type="NCBI Taxonomy" id="2903626"/>
    <lineage>
        <taxon>Bacteria</taxon>
        <taxon>Bacillati</taxon>
        <taxon>Actinomycetota</taxon>
        <taxon>Actinomycetes</taxon>
        <taxon>Kitasatosporales</taxon>
        <taxon>Streptomycetaceae</taxon>
        <taxon>Streptomyces</taxon>
    </lineage>
</organism>
<dbReference type="InterPro" id="IPR032466">
    <property type="entry name" value="Metal_Hydrolase"/>
</dbReference>
<dbReference type="PANTHER" id="PTHR21240:SF30">
    <property type="entry name" value="AMIDOHYDROLASE-RELATED DOMAIN-CONTAINING PROTEIN-RELATED"/>
    <property type="match status" value="1"/>
</dbReference>
<gene>
    <name evidence="3" type="ORF">OG222_33245</name>
</gene>
<evidence type="ECO:0000256" key="1">
    <source>
        <dbReference type="ARBA" id="ARBA00023239"/>
    </source>
</evidence>
<accession>A0AAU1M1P4</accession>
<dbReference type="AlphaFoldDB" id="A0AAU1M1P4"/>
<dbReference type="EMBL" id="CP108169">
    <property type="protein sequence ID" value="WTQ77708.1"/>
    <property type="molecule type" value="Genomic_DNA"/>
</dbReference>
<dbReference type="InterPro" id="IPR032465">
    <property type="entry name" value="ACMSD"/>
</dbReference>
<dbReference type="GO" id="GO:0005829">
    <property type="term" value="C:cytosol"/>
    <property type="evidence" value="ECO:0007669"/>
    <property type="project" value="TreeGrafter"/>
</dbReference>
<dbReference type="GO" id="GO:0016831">
    <property type="term" value="F:carboxy-lyase activity"/>
    <property type="evidence" value="ECO:0007669"/>
    <property type="project" value="InterPro"/>
</dbReference>
<dbReference type="Gene3D" id="3.20.20.140">
    <property type="entry name" value="Metal-dependent hydrolases"/>
    <property type="match status" value="1"/>
</dbReference>
<protein>
    <submittedName>
        <fullName evidence="3">Amidohydrolase family protein</fullName>
    </submittedName>
</protein>
<dbReference type="InterPro" id="IPR006680">
    <property type="entry name" value="Amidohydro-rel"/>
</dbReference>
<dbReference type="GO" id="GO:0016787">
    <property type="term" value="F:hydrolase activity"/>
    <property type="evidence" value="ECO:0007669"/>
    <property type="project" value="InterPro"/>
</dbReference>
<feature type="domain" description="Amidohydrolase-related" evidence="2">
    <location>
        <begin position="59"/>
        <end position="331"/>
    </location>
</feature>